<reference evidence="1" key="1">
    <citation type="submission" date="2014-11" db="EMBL/GenBank/DDBJ databases">
        <authorList>
            <person name="Amaro Gonzalez C."/>
        </authorList>
    </citation>
    <scope>NUCLEOTIDE SEQUENCE</scope>
</reference>
<dbReference type="EMBL" id="GBXM01063212">
    <property type="protein sequence ID" value="JAH45365.1"/>
    <property type="molecule type" value="Transcribed_RNA"/>
</dbReference>
<protein>
    <submittedName>
        <fullName evidence="1">Uncharacterized protein</fullName>
    </submittedName>
</protein>
<dbReference type="AlphaFoldDB" id="A0A0E9SXJ0"/>
<name>A0A0E9SXJ0_ANGAN</name>
<reference evidence="1" key="2">
    <citation type="journal article" date="2015" name="Fish Shellfish Immunol.">
        <title>Early steps in the European eel (Anguilla anguilla)-Vibrio vulnificus interaction in the gills: Role of the RtxA13 toxin.</title>
        <authorList>
            <person name="Callol A."/>
            <person name="Pajuelo D."/>
            <person name="Ebbesson L."/>
            <person name="Teles M."/>
            <person name="MacKenzie S."/>
            <person name="Amaro C."/>
        </authorList>
    </citation>
    <scope>NUCLEOTIDE SEQUENCE</scope>
</reference>
<accession>A0A0E9SXJ0</accession>
<sequence>MYTYTIYPCNHQADIGLVLIVCNEVEMITQNLSHLPRSFDISRKKLLLANMSTTSPTNIVSHDL</sequence>
<proteinExistence type="predicted"/>
<evidence type="ECO:0000313" key="1">
    <source>
        <dbReference type="EMBL" id="JAH45365.1"/>
    </source>
</evidence>
<organism evidence="1">
    <name type="scientific">Anguilla anguilla</name>
    <name type="common">European freshwater eel</name>
    <name type="synonym">Muraena anguilla</name>
    <dbReference type="NCBI Taxonomy" id="7936"/>
    <lineage>
        <taxon>Eukaryota</taxon>
        <taxon>Metazoa</taxon>
        <taxon>Chordata</taxon>
        <taxon>Craniata</taxon>
        <taxon>Vertebrata</taxon>
        <taxon>Euteleostomi</taxon>
        <taxon>Actinopterygii</taxon>
        <taxon>Neopterygii</taxon>
        <taxon>Teleostei</taxon>
        <taxon>Anguilliformes</taxon>
        <taxon>Anguillidae</taxon>
        <taxon>Anguilla</taxon>
    </lineage>
</organism>